<gene>
    <name evidence="1" type="ORF">GGP41_005715</name>
</gene>
<comment type="caution">
    <text evidence="1">The sequence shown here is derived from an EMBL/GenBank/DDBJ whole genome shotgun (WGS) entry which is preliminary data.</text>
</comment>
<organism evidence="1 2">
    <name type="scientific">Cochliobolus sativus</name>
    <name type="common">Common root rot and spot blotch fungus</name>
    <name type="synonym">Bipolaris sorokiniana</name>
    <dbReference type="NCBI Taxonomy" id="45130"/>
    <lineage>
        <taxon>Eukaryota</taxon>
        <taxon>Fungi</taxon>
        <taxon>Dikarya</taxon>
        <taxon>Ascomycota</taxon>
        <taxon>Pezizomycotina</taxon>
        <taxon>Dothideomycetes</taxon>
        <taxon>Pleosporomycetidae</taxon>
        <taxon>Pleosporales</taxon>
        <taxon>Pleosporineae</taxon>
        <taxon>Pleosporaceae</taxon>
        <taxon>Bipolaris</taxon>
    </lineage>
</organism>
<protein>
    <submittedName>
        <fullName evidence="1">Uncharacterized protein</fullName>
    </submittedName>
</protein>
<sequence length="173" mass="19077">MQEQQSTHGAPWPSLIPSTTRHETCVLCSGRLDLSVSGVESVWLPTLMLLPRTARAHSRITRLLKRRLLRLADTITLPHYASGEQTHIDSLSTPTLLTTILLYPPTTQDSATASRIHTFPSPLTHLCDICQSEVAHSLVPLPLTKCIHSHTTAYLPSRSGASAMSIRLLSLHY</sequence>
<dbReference type="Proteomes" id="UP000624244">
    <property type="component" value="Unassembled WGS sequence"/>
</dbReference>
<dbReference type="AlphaFoldDB" id="A0A8H6DUF0"/>
<name>A0A8H6DUF0_COCSA</name>
<accession>A0A8H6DUF0</accession>
<evidence type="ECO:0000313" key="1">
    <source>
        <dbReference type="EMBL" id="KAF5848339.1"/>
    </source>
</evidence>
<reference evidence="1" key="1">
    <citation type="submission" date="2019-11" db="EMBL/GenBank/DDBJ databases">
        <title>Bipolaris sorokiniana Genome sequencing.</title>
        <authorList>
            <person name="Wang H."/>
        </authorList>
    </citation>
    <scope>NUCLEOTIDE SEQUENCE</scope>
</reference>
<evidence type="ECO:0000313" key="2">
    <source>
        <dbReference type="Proteomes" id="UP000624244"/>
    </source>
</evidence>
<dbReference type="EMBL" id="WNKQ01000011">
    <property type="protein sequence ID" value="KAF5848339.1"/>
    <property type="molecule type" value="Genomic_DNA"/>
</dbReference>
<proteinExistence type="predicted"/>